<dbReference type="CDD" id="cd23995">
    <property type="entry name" value="Seipin_BSCL2_like"/>
    <property type="match status" value="1"/>
</dbReference>
<proteinExistence type="predicted"/>
<dbReference type="Proteomes" id="UP000799423">
    <property type="component" value="Unassembled WGS sequence"/>
</dbReference>
<feature type="compositionally biased region" description="Basic and acidic residues" evidence="7">
    <location>
        <begin position="328"/>
        <end position="352"/>
    </location>
</feature>
<dbReference type="PANTHER" id="PTHR21212">
    <property type="entry name" value="BERNARDINELLI-SEIP CONGENITAL LIPODYSTROPHY 2 HOMOLOG BSCL2 PROTEIN"/>
    <property type="match status" value="1"/>
</dbReference>
<dbReference type="EMBL" id="MU006299">
    <property type="protein sequence ID" value="KAF2852191.1"/>
    <property type="molecule type" value="Genomic_DNA"/>
</dbReference>
<name>A0A6A7B9M2_9PLEO</name>
<feature type="compositionally biased region" description="Basic and acidic residues" evidence="7">
    <location>
        <begin position="385"/>
        <end position="395"/>
    </location>
</feature>
<reference evidence="9" key="1">
    <citation type="submission" date="2020-01" db="EMBL/GenBank/DDBJ databases">
        <authorList>
            <consortium name="DOE Joint Genome Institute"/>
            <person name="Haridas S."/>
            <person name="Albert R."/>
            <person name="Binder M."/>
            <person name="Bloem J."/>
            <person name="Labutti K."/>
            <person name="Salamov A."/>
            <person name="Andreopoulos B."/>
            <person name="Baker S.E."/>
            <person name="Barry K."/>
            <person name="Bills G."/>
            <person name="Bluhm B.H."/>
            <person name="Cannon C."/>
            <person name="Castanera R."/>
            <person name="Culley D.E."/>
            <person name="Daum C."/>
            <person name="Ezra D."/>
            <person name="Gonzalez J.B."/>
            <person name="Henrissat B."/>
            <person name="Kuo A."/>
            <person name="Liang C."/>
            <person name="Lipzen A."/>
            <person name="Lutzoni F."/>
            <person name="Magnuson J."/>
            <person name="Mondo S."/>
            <person name="Nolan M."/>
            <person name="Ohm R."/>
            <person name="Pangilinan J."/>
            <person name="Park H.-J."/>
            <person name="Ramirez L."/>
            <person name="Alfaro M."/>
            <person name="Sun H."/>
            <person name="Tritt A."/>
            <person name="Yoshinaga Y."/>
            <person name="Zwiers L.-H."/>
            <person name="Turgeon B.G."/>
            <person name="Goodwin S.B."/>
            <person name="Spatafora J.W."/>
            <person name="Crous P.W."/>
            <person name="Grigoriev I.V."/>
        </authorList>
    </citation>
    <scope>NUCLEOTIDE SEQUENCE</scope>
    <source>
        <strain evidence="9">IPT5</strain>
    </source>
</reference>
<evidence type="ECO:0000313" key="10">
    <source>
        <dbReference type="Proteomes" id="UP000799423"/>
    </source>
</evidence>
<evidence type="ECO:0000256" key="4">
    <source>
        <dbReference type="ARBA" id="ARBA00022989"/>
    </source>
</evidence>
<keyword evidence="2 8" id="KW-0812">Transmembrane</keyword>
<dbReference type="GO" id="GO:0140042">
    <property type="term" value="P:lipid droplet formation"/>
    <property type="evidence" value="ECO:0007669"/>
    <property type="project" value="UniProtKB-ARBA"/>
</dbReference>
<dbReference type="AlphaFoldDB" id="A0A6A7B9M2"/>
<dbReference type="PANTHER" id="PTHR21212:SF0">
    <property type="entry name" value="SEIPIN"/>
    <property type="match status" value="1"/>
</dbReference>
<keyword evidence="10" id="KW-1185">Reference proteome</keyword>
<evidence type="ECO:0000256" key="8">
    <source>
        <dbReference type="SAM" id="Phobius"/>
    </source>
</evidence>
<gene>
    <name evidence="9" type="ORF">T440DRAFT_446712</name>
</gene>
<feature type="compositionally biased region" description="Polar residues" evidence="7">
    <location>
        <begin position="365"/>
        <end position="381"/>
    </location>
</feature>
<dbReference type="InterPro" id="IPR009617">
    <property type="entry name" value="Seipin"/>
</dbReference>
<dbReference type="OrthoDB" id="3990054at2759"/>
<dbReference type="Pfam" id="PF06775">
    <property type="entry name" value="Seipin"/>
    <property type="match status" value="1"/>
</dbReference>
<evidence type="ECO:0000256" key="7">
    <source>
        <dbReference type="SAM" id="MobiDB-lite"/>
    </source>
</evidence>
<keyword evidence="3" id="KW-0256">Endoplasmic reticulum</keyword>
<evidence type="ECO:0000313" key="9">
    <source>
        <dbReference type="EMBL" id="KAF2852191.1"/>
    </source>
</evidence>
<keyword evidence="6 8" id="KW-0472">Membrane</keyword>
<organism evidence="9 10">
    <name type="scientific">Plenodomus tracheiphilus IPT5</name>
    <dbReference type="NCBI Taxonomy" id="1408161"/>
    <lineage>
        <taxon>Eukaryota</taxon>
        <taxon>Fungi</taxon>
        <taxon>Dikarya</taxon>
        <taxon>Ascomycota</taxon>
        <taxon>Pezizomycotina</taxon>
        <taxon>Dothideomycetes</taxon>
        <taxon>Pleosporomycetidae</taxon>
        <taxon>Pleosporales</taxon>
        <taxon>Pleosporineae</taxon>
        <taxon>Leptosphaeriaceae</taxon>
        <taxon>Plenodomus</taxon>
    </lineage>
</organism>
<protein>
    <recommendedName>
        <fullName evidence="11">Adipose-regulatory protein-like protein</fullName>
    </recommendedName>
</protein>
<evidence type="ECO:0000256" key="3">
    <source>
        <dbReference type="ARBA" id="ARBA00022824"/>
    </source>
</evidence>
<evidence type="ECO:0008006" key="11">
    <source>
        <dbReference type="Google" id="ProtNLM"/>
    </source>
</evidence>
<keyword evidence="5" id="KW-0443">Lipid metabolism</keyword>
<feature type="transmembrane region" description="Helical" evidence="8">
    <location>
        <begin position="42"/>
        <end position="64"/>
    </location>
</feature>
<keyword evidence="4 8" id="KW-1133">Transmembrane helix</keyword>
<dbReference type="GO" id="GO:0005789">
    <property type="term" value="C:endoplasmic reticulum membrane"/>
    <property type="evidence" value="ECO:0007669"/>
    <property type="project" value="UniProtKB-SubCell"/>
</dbReference>
<sequence>MVDIQADREDDRSLIQTITDTLFLPLRIATSPFLLRTYLRTILLFLTSSVFFGIALVAYSSFYYSYIPVRGISVPVYLQYDHGSSIQMAQSCITSSADTMKLAKWPYGIAKVPGLVDRQKYDVVVAMDVPRSNNNLGIGNWMVGLEMRGPGVLGWDEEWDVQDYGVVGGTSTAGNTKPPQKTTASDKAAVILARSRRPAILTYRSRVIEMAHRFLRLPFYLLGWHTESEHVEIGMMESVVFEQGTRNIPTSLRLEIRSKQPLEVYSVRVRISARLEGLRWLMYKNWFTSAVVGILLFWSVEMCVLIFTWGAFTLVFGRIAASNTQNQTKKEPNNDNDNDKATETRAKPKSETKEDDAADGPGDSPISNTSRTFPSLPSHQPLSYHHHELREEEGQTPKMQDIPVKEEGGEADDEDEDEDDGVLLEDMLPEGRKNGGESRFEDSGLGTSLESAGERGVGRRRRGGKGVGDGWEDEGRG</sequence>
<feature type="region of interest" description="Disordered" evidence="7">
    <location>
        <begin position="325"/>
        <end position="477"/>
    </location>
</feature>
<accession>A0A6A7B9M2</accession>
<evidence type="ECO:0000256" key="1">
    <source>
        <dbReference type="ARBA" id="ARBA00004477"/>
    </source>
</evidence>
<comment type="subcellular location">
    <subcellularLocation>
        <location evidence="1">Endoplasmic reticulum membrane</location>
        <topology evidence="1">Multi-pass membrane protein</topology>
    </subcellularLocation>
</comment>
<evidence type="ECO:0000256" key="5">
    <source>
        <dbReference type="ARBA" id="ARBA00023098"/>
    </source>
</evidence>
<dbReference type="GO" id="GO:0006629">
    <property type="term" value="P:lipid metabolic process"/>
    <property type="evidence" value="ECO:0007669"/>
    <property type="project" value="UniProtKB-KW"/>
</dbReference>
<feature type="compositionally biased region" description="Basic and acidic residues" evidence="7">
    <location>
        <begin position="429"/>
        <end position="442"/>
    </location>
</feature>
<evidence type="ECO:0000256" key="2">
    <source>
        <dbReference type="ARBA" id="ARBA00022692"/>
    </source>
</evidence>
<feature type="compositionally biased region" description="Acidic residues" evidence="7">
    <location>
        <begin position="409"/>
        <end position="423"/>
    </location>
</feature>
<evidence type="ECO:0000256" key="6">
    <source>
        <dbReference type="ARBA" id="ARBA00023136"/>
    </source>
</evidence>